<dbReference type="Proteomes" id="UP001341444">
    <property type="component" value="Unassembled WGS sequence"/>
</dbReference>
<accession>A0ABU6MN19</accession>
<dbReference type="Pfam" id="PF10704">
    <property type="entry name" value="DUF2508"/>
    <property type="match status" value="1"/>
</dbReference>
<gene>
    <name evidence="1" type="ORF">P4T90_24020</name>
</gene>
<sequence length="71" mass="8743">MFGKRKKLREEFDRKLIDLMSTAKDDWIQQKSLSEISFDYNDELNYYKLSAEAKYFFLFKEAKHRNIRIKL</sequence>
<proteinExistence type="predicted"/>
<organism evidence="1 2">
    <name type="scientific">Heyndrickxia acidicola</name>
    <dbReference type="NCBI Taxonomy" id="209389"/>
    <lineage>
        <taxon>Bacteria</taxon>
        <taxon>Bacillati</taxon>
        <taxon>Bacillota</taxon>
        <taxon>Bacilli</taxon>
        <taxon>Bacillales</taxon>
        <taxon>Bacillaceae</taxon>
        <taxon>Heyndrickxia</taxon>
    </lineage>
</organism>
<reference evidence="1 2" key="1">
    <citation type="submission" date="2023-03" db="EMBL/GenBank/DDBJ databases">
        <title>Bacillus Genome Sequencing.</title>
        <authorList>
            <person name="Dunlap C."/>
        </authorList>
    </citation>
    <scope>NUCLEOTIDE SEQUENCE [LARGE SCALE GENOMIC DNA]</scope>
    <source>
        <strain evidence="1 2">B-23453</strain>
    </source>
</reference>
<dbReference type="EMBL" id="JARMAB010000051">
    <property type="protein sequence ID" value="MED1206082.1"/>
    <property type="molecule type" value="Genomic_DNA"/>
</dbReference>
<keyword evidence="2" id="KW-1185">Reference proteome</keyword>
<evidence type="ECO:0000313" key="2">
    <source>
        <dbReference type="Proteomes" id="UP001341444"/>
    </source>
</evidence>
<dbReference type="InterPro" id="IPR019644">
    <property type="entry name" value="DUF2508"/>
</dbReference>
<dbReference type="RefSeq" id="WP_066267793.1">
    <property type="nucleotide sequence ID" value="NZ_JARMAB010000051.1"/>
</dbReference>
<protein>
    <submittedName>
        <fullName evidence="1">YaaL family protein</fullName>
    </submittedName>
</protein>
<name>A0ABU6MN19_9BACI</name>
<evidence type="ECO:0000313" key="1">
    <source>
        <dbReference type="EMBL" id="MED1206082.1"/>
    </source>
</evidence>
<comment type="caution">
    <text evidence="1">The sequence shown here is derived from an EMBL/GenBank/DDBJ whole genome shotgun (WGS) entry which is preliminary data.</text>
</comment>